<accession>A0A2H0DWT4</accession>
<comment type="subcellular location">
    <subcellularLocation>
        <location evidence="1">Membrane</location>
        <topology evidence="1">Multi-pass membrane protein</topology>
    </subcellularLocation>
</comment>
<sequence>MASNDNEANSSIRTMLIQPSILLYFFLIILVVSGFIFPVISPEASGFYAFIAVMALGGLAIASYIYYVKRNGRELICPLGSDCNAVISSRYSKFLGIPLEYGGLAYYALIFVMYLCLVIVPGFLSGRALLGLSLLTSAAFLFSLYLLFVQAFILRQWCIWCIMSALLSIMIFIVSLSGAPYAISLLSGADKAIDFVHTLGFGLGLGSVSASLFLFLRFLRDSKLTDEEARTLKGTSEIIWLGLVLVLVSQFLSFVIDPAALSESSVFLVQTASLFISGISGAALLIIFGPLLTIIPFGEDEPSLGGSPFSVLEKPFFATASIALSSWYFAFAVEYAPNLNLPTLVFSYAVVLLLSVSLSLVWEKRLEKQ</sequence>
<keyword evidence="4" id="KW-0874">Quinone</keyword>
<keyword evidence="3 10" id="KW-0812">Transmembrane</keyword>
<comment type="caution">
    <text evidence="12">The sequence shown here is derived from an EMBL/GenBank/DDBJ whole genome shotgun (WGS) entry which is preliminary data.</text>
</comment>
<reference evidence="12 13" key="1">
    <citation type="submission" date="2017-09" db="EMBL/GenBank/DDBJ databases">
        <title>Depth-based differentiation of microbial function through sediment-hosted aquifers and enrichment of novel symbionts in the deep terrestrial subsurface.</title>
        <authorList>
            <person name="Probst A.J."/>
            <person name="Ladd B."/>
            <person name="Jarett J.K."/>
            <person name="Geller-Mcgrath D.E."/>
            <person name="Sieber C.M."/>
            <person name="Emerson J.B."/>
            <person name="Anantharaman K."/>
            <person name="Thomas B.C."/>
            <person name="Malmstrom R."/>
            <person name="Stieglmeier M."/>
            <person name="Klingl A."/>
            <person name="Woyke T."/>
            <person name="Ryan C.M."/>
            <person name="Banfield J.F."/>
        </authorList>
    </citation>
    <scope>NUCLEOTIDE SEQUENCE [LARGE SCALE GENOMIC DNA]</scope>
    <source>
        <strain evidence="12">CG22_combo_CG10-13_8_21_14_all_43_18</strain>
    </source>
</reference>
<feature type="transmembrane region" description="Helical" evidence="10">
    <location>
        <begin position="268"/>
        <end position="295"/>
    </location>
</feature>
<evidence type="ECO:0000259" key="11">
    <source>
        <dbReference type="SMART" id="SM00756"/>
    </source>
</evidence>
<evidence type="ECO:0000256" key="4">
    <source>
        <dbReference type="ARBA" id="ARBA00022719"/>
    </source>
</evidence>
<evidence type="ECO:0000256" key="6">
    <source>
        <dbReference type="ARBA" id="ARBA00023002"/>
    </source>
</evidence>
<proteinExistence type="inferred from homology"/>
<dbReference type="GO" id="GO:0016491">
    <property type="term" value="F:oxidoreductase activity"/>
    <property type="evidence" value="ECO:0007669"/>
    <property type="project" value="UniProtKB-KW"/>
</dbReference>
<dbReference type="PANTHER" id="PTHR34573">
    <property type="entry name" value="VKC DOMAIN-CONTAINING PROTEIN"/>
    <property type="match status" value="1"/>
</dbReference>
<dbReference type="Proteomes" id="UP000231276">
    <property type="component" value="Unassembled WGS sequence"/>
</dbReference>
<feature type="domain" description="Vitamin K epoxide reductase" evidence="11">
    <location>
        <begin position="44"/>
        <end position="179"/>
    </location>
</feature>
<evidence type="ECO:0000256" key="2">
    <source>
        <dbReference type="ARBA" id="ARBA00006214"/>
    </source>
</evidence>
<dbReference type="GO" id="GO:0048038">
    <property type="term" value="F:quinone binding"/>
    <property type="evidence" value="ECO:0007669"/>
    <property type="project" value="UniProtKB-KW"/>
</dbReference>
<gene>
    <name evidence="12" type="ORF">COW82_00915</name>
</gene>
<dbReference type="EMBL" id="PCTS01000012">
    <property type="protein sequence ID" value="PIP86642.1"/>
    <property type="molecule type" value="Genomic_DNA"/>
</dbReference>
<feature type="transmembrane region" description="Helical" evidence="10">
    <location>
        <begin position="195"/>
        <end position="218"/>
    </location>
</feature>
<keyword evidence="8" id="KW-1015">Disulfide bond</keyword>
<keyword evidence="5 10" id="KW-1133">Transmembrane helix</keyword>
<comment type="similarity">
    <text evidence="2">Belongs to the VKOR family.</text>
</comment>
<feature type="transmembrane region" description="Helical" evidence="10">
    <location>
        <begin position="316"/>
        <end position="333"/>
    </location>
</feature>
<dbReference type="InterPro" id="IPR012932">
    <property type="entry name" value="VKOR"/>
</dbReference>
<name>A0A2H0DWT4_9BACT</name>
<evidence type="ECO:0000313" key="12">
    <source>
        <dbReference type="EMBL" id="PIP86642.1"/>
    </source>
</evidence>
<evidence type="ECO:0000256" key="7">
    <source>
        <dbReference type="ARBA" id="ARBA00023136"/>
    </source>
</evidence>
<dbReference type="Gene3D" id="1.20.1440.130">
    <property type="entry name" value="VKOR domain"/>
    <property type="match status" value="1"/>
</dbReference>
<dbReference type="SMART" id="SM00756">
    <property type="entry name" value="VKc"/>
    <property type="match status" value="1"/>
</dbReference>
<feature type="transmembrane region" description="Helical" evidence="10">
    <location>
        <begin position="345"/>
        <end position="362"/>
    </location>
</feature>
<feature type="transmembrane region" description="Helical" evidence="10">
    <location>
        <begin position="238"/>
        <end position="256"/>
    </location>
</feature>
<evidence type="ECO:0000256" key="9">
    <source>
        <dbReference type="ARBA" id="ARBA00023284"/>
    </source>
</evidence>
<dbReference type="PANTHER" id="PTHR34573:SF1">
    <property type="entry name" value="VITAMIN K EPOXIDE REDUCTASE DOMAIN-CONTAINING PROTEIN"/>
    <property type="match status" value="1"/>
</dbReference>
<feature type="transmembrane region" description="Helical" evidence="10">
    <location>
        <begin position="104"/>
        <end position="124"/>
    </location>
</feature>
<feature type="transmembrane region" description="Helical" evidence="10">
    <location>
        <begin position="130"/>
        <end position="148"/>
    </location>
</feature>
<evidence type="ECO:0000256" key="3">
    <source>
        <dbReference type="ARBA" id="ARBA00022692"/>
    </source>
</evidence>
<dbReference type="Pfam" id="PF07884">
    <property type="entry name" value="VKOR"/>
    <property type="match status" value="1"/>
</dbReference>
<dbReference type="GO" id="GO:0016020">
    <property type="term" value="C:membrane"/>
    <property type="evidence" value="ECO:0007669"/>
    <property type="project" value="UniProtKB-SubCell"/>
</dbReference>
<dbReference type="InterPro" id="IPR038354">
    <property type="entry name" value="VKOR_sf"/>
</dbReference>
<dbReference type="AlphaFoldDB" id="A0A2H0DWT4"/>
<evidence type="ECO:0000256" key="10">
    <source>
        <dbReference type="SAM" id="Phobius"/>
    </source>
</evidence>
<feature type="transmembrane region" description="Helical" evidence="10">
    <location>
        <begin position="46"/>
        <end position="67"/>
    </location>
</feature>
<keyword evidence="7 10" id="KW-0472">Membrane</keyword>
<feature type="transmembrane region" description="Helical" evidence="10">
    <location>
        <begin position="160"/>
        <end position="183"/>
    </location>
</feature>
<keyword evidence="6" id="KW-0560">Oxidoreductase</keyword>
<evidence type="ECO:0000256" key="8">
    <source>
        <dbReference type="ARBA" id="ARBA00023157"/>
    </source>
</evidence>
<evidence type="ECO:0000256" key="5">
    <source>
        <dbReference type="ARBA" id="ARBA00022989"/>
    </source>
</evidence>
<dbReference type="InterPro" id="IPR044698">
    <property type="entry name" value="VKOR/LTO1"/>
</dbReference>
<organism evidence="12 13">
    <name type="scientific">Candidatus Campbellbacteria bacterium CG22_combo_CG10-13_8_21_14_all_43_18</name>
    <dbReference type="NCBI Taxonomy" id="1974530"/>
    <lineage>
        <taxon>Bacteria</taxon>
        <taxon>Candidatus Campbelliibacteriota</taxon>
    </lineage>
</organism>
<keyword evidence="9" id="KW-0676">Redox-active center</keyword>
<dbReference type="CDD" id="cd12916">
    <property type="entry name" value="VKOR_1"/>
    <property type="match status" value="1"/>
</dbReference>
<protein>
    <recommendedName>
        <fullName evidence="11">Vitamin K epoxide reductase domain-containing protein</fullName>
    </recommendedName>
</protein>
<evidence type="ECO:0000256" key="1">
    <source>
        <dbReference type="ARBA" id="ARBA00004141"/>
    </source>
</evidence>
<feature type="transmembrane region" description="Helical" evidence="10">
    <location>
        <begin position="21"/>
        <end position="40"/>
    </location>
</feature>
<evidence type="ECO:0000313" key="13">
    <source>
        <dbReference type="Proteomes" id="UP000231276"/>
    </source>
</evidence>